<dbReference type="EMBL" id="JAAWWB010001405">
    <property type="protein sequence ID" value="KAG6736054.1"/>
    <property type="molecule type" value="Genomic_DNA"/>
</dbReference>
<reference evidence="1" key="1">
    <citation type="journal article" date="2020" name="bioRxiv">
        <title>Hybrid origin of Populus tomentosa Carr. identified through genome sequencing and phylogenomic analysis.</title>
        <authorList>
            <person name="An X."/>
            <person name="Gao K."/>
            <person name="Chen Z."/>
            <person name="Li J."/>
            <person name="Yang X."/>
            <person name="Yang X."/>
            <person name="Zhou J."/>
            <person name="Guo T."/>
            <person name="Zhao T."/>
            <person name="Huang S."/>
            <person name="Miao D."/>
            <person name="Khan W.U."/>
            <person name="Rao P."/>
            <person name="Ye M."/>
            <person name="Lei B."/>
            <person name="Liao W."/>
            <person name="Wang J."/>
            <person name="Ji L."/>
            <person name="Li Y."/>
            <person name="Guo B."/>
            <person name="Mustafa N.S."/>
            <person name="Li S."/>
            <person name="Yun Q."/>
            <person name="Keller S.R."/>
            <person name="Mao J."/>
            <person name="Zhang R."/>
            <person name="Strauss S.H."/>
        </authorList>
    </citation>
    <scope>NUCLEOTIDE SEQUENCE</scope>
    <source>
        <strain evidence="1">GM15</strain>
        <tissue evidence="1">Leaf</tissue>
    </source>
</reference>
<sequence length="72" mass="8343">MFGSLDVYYIWKPGWRKLLPYVGPGFLVSLAYLGPRNCKHLGNRFASRSQPWIYTMCKEIQPKKKRISGGHV</sequence>
<comment type="caution">
    <text evidence="1">The sequence shown here is derived from an EMBL/GenBank/DDBJ whole genome shotgun (WGS) entry which is preliminary data.</text>
</comment>
<evidence type="ECO:0000313" key="2">
    <source>
        <dbReference type="Proteomes" id="UP000886885"/>
    </source>
</evidence>
<name>A0A8X8BYH1_POPTO</name>
<evidence type="ECO:0000313" key="1">
    <source>
        <dbReference type="EMBL" id="KAG6736054.1"/>
    </source>
</evidence>
<protein>
    <submittedName>
        <fullName evidence="1">Uncharacterized protein</fullName>
    </submittedName>
</protein>
<dbReference type="OrthoDB" id="409173at2759"/>
<keyword evidence="2" id="KW-1185">Reference proteome</keyword>
<proteinExistence type="predicted"/>
<organism evidence="1 2">
    <name type="scientific">Populus tomentosa</name>
    <name type="common">Chinese white poplar</name>
    <dbReference type="NCBI Taxonomy" id="118781"/>
    <lineage>
        <taxon>Eukaryota</taxon>
        <taxon>Viridiplantae</taxon>
        <taxon>Streptophyta</taxon>
        <taxon>Embryophyta</taxon>
        <taxon>Tracheophyta</taxon>
        <taxon>Spermatophyta</taxon>
        <taxon>Magnoliopsida</taxon>
        <taxon>eudicotyledons</taxon>
        <taxon>Gunneridae</taxon>
        <taxon>Pentapetalae</taxon>
        <taxon>rosids</taxon>
        <taxon>fabids</taxon>
        <taxon>Malpighiales</taxon>
        <taxon>Salicaceae</taxon>
        <taxon>Saliceae</taxon>
        <taxon>Populus</taxon>
    </lineage>
</organism>
<dbReference type="AlphaFoldDB" id="A0A8X8BYH1"/>
<accession>A0A8X8BYH1</accession>
<dbReference type="Proteomes" id="UP000886885">
    <property type="component" value="Unassembled WGS sequence"/>
</dbReference>
<gene>
    <name evidence="1" type="ORF">POTOM_061250</name>
</gene>